<name>A0A0A9BBK7_ARUDO</name>
<protein>
    <submittedName>
        <fullName evidence="1">Uncharacterized protein</fullName>
    </submittedName>
</protein>
<reference evidence="1" key="2">
    <citation type="journal article" date="2015" name="Data Brief">
        <title>Shoot transcriptome of the giant reed, Arundo donax.</title>
        <authorList>
            <person name="Barrero R.A."/>
            <person name="Guerrero F.D."/>
            <person name="Moolhuijzen P."/>
            <person name="Goolsby J.A."/>
            <person name="Tidwell J."/>
            <person name="Bellgard S.E."/>
            <person name="Bellgard M.I."/>
        </authorList>
    </citation>
    <scope>NUCLEOTIDE SEQUENCE</scope>
    <source>
        <tissue evidence="1">Shoot tissue taken approximately 20 cm above the soil surface</tissue>
    </source>
</reference>
<proteinExistence type="predicted"/>
<reference evidence="1" key="1">
    <citation type="submission" date="2014-09" db="EMBL/GenBank/DDBJ databases">
        <authorList>
            <person name="Magalhaes I.L.F."/>
            <person name="Oliveira U."/>
            <person name="Santos F.R."/>
            <person name="Vidigal T.H.D.A."/>
            <person name="Brescovit A.D."/>
            <person name="Santos A.J."/>
        </authorList>
    </citation>
    <scope>NUCLEOTIDE SEQUENCE</scope>
    <source>
        <tissue evidence="1">Shoot tissue taken approximately 20 cm above the soil surface</tissue>
    </source>
</reference>
<dbReference type="EMBL" id="GBRH01238347">
    <property type="protein sequence ID" value="JAD59548.1"/>
    <property type="molecule type" value="Transcribed_RNA"/>
</dbReference>
<evidence type="ECO:0000313" key="1">
    <source>
        <dbReference type="EMBL" id="JAD59548.1"/>
    </source>
</evidence>
<accession>A0A0A9BBK7</accession>
<dbReference type="AlphaFoldDB" id="A0A0A9BBK7"/>
<sequence>MGGASCSVPCPFSAANGFVHAFRSSDDLRGCDFTPSFHCWIEIRLQYPGEQ</sequence>
<organism evidence="1">
    <name type="scientific">Arundo donax</name>
    <name type="common">Giant reed</name>
    <name type="synonym">Donax arundinaceus</name>
    <dbReference type="NCBI Taxonomy" id="35708"/>
    <lineage>
        <taxon>Eukaryota</taxon>
        <taxon>Viridiplantae</taxon>
        <taxon>Streptophyta</taxon>
        <taxon>Embryophyta</taxon>
        <taxon>Tracheophyta</taxon>
        <taxon>Spermatophyta</taxon>
        <taxon>Magnoliopsida</taxon>
        <taxon>Liliopsida</taxon>
        <taxon>Poales</taxon>
        <taxon>Poaceae</taxon>
        <taxon>PACMAD clade</taxon>
        <taxon>Arundinoideae</taxon>
        <taxon>Arundineae</taxon>
        <taxon>Arundo</taxon>
    </lineage>
</organism>